<keyword evidence="9 10" id="KW-0472">Membrane</keyword>
<dbReference type="PRINTS" id="PR00120">
    <property type="entry name" value="HATPASE"/>
</dbReference>
<proteinExistence type="predicted"/>
<evidence type="ECO:0000256" key="6">
    <source>
        <dbReference type="ARBA" id="ARBA00022840"/>
    </source>
</evidence>
<dbReference type="Gene3D" id="1.20.1110.10">
    <property type="entry name" value="Calcium-transporting ATPase, transmembrane domain"/>
    <property type="match status" value="1"/>
</dbReference>
<dbReference type="EMBL" id="AUZZ01008832">
    <property type="protein sequence ID" value="EQD36172.1"/>
    <property type="molecule type" value="Genomic_DNA"/>
</dbReference>
<keyword evidence="4" id="KW-0479">Metal-binding</keyword>
<evidence type="ECO:0000256" key="4">
    <source>
        <dbReference type="ARBA" id="ARBA00022723"/>
    </source>
</evidence>
<dbReference type="PRINTS" id="PR00119">
    <property type="entry name" value="CATATPASE"/>
</dbReference>
<keyword evidence="7" id="KW-0460">Magnesium</keyword>
<dbReference type="FunFam" id="3.40.50.1000:FF:000211">
    <property type="entry name" value="Plasma membrane ATPase"/>
    <property type="match status" value="1"/>
</dbReference>
<dbReference type="InterPro" id="IPR001757">
    <property type="entry name" value="P_typ_ATPase"/>
</dbReference>
<dbReference type="InterPro" id="IPR023214">
    <property type="entry name" value="HAD_sf"/>
</dbReference>
<feature type="transmembrane region" description="Helical" evidence="10">
    <location>
        <begin position="133"/>
        <end position="161"/>
    </location>
</feature>
<dbReference type="GO" id="GO:0046872">
    <property type="term" value="F:metal ion binding"/>
    <property type="evidence" value="ECO:0007669"/>
    <property type="project" value="UniProtKB-KW"/>
</dbReference>
<evidence type="ECO:0000313" key="11">
    <source>
        <dbReference type="EMBL" id="EQD36172.1"/>
    </source>
</evidence>
<name>T0YW55_9ZZZZ</name>
<accession>T0YW55</accession>
<organism evidence="11">
    <name type="scientific">mine drainage metagenome</name>
    <dbReference type="NCBI Taxonomy" id="410659"/>
    <lineage>
        <taxon>unclassified sequences</taxon>
        <taxon>metagenomes</taxon>
        <taxon>ecological metagenomes</taxon>
    </lineage>
</organism>
<keyword evidence="5" id="KW-0547">Nucleotide-binding</keyword>
<reference evidence="11" key="1">
    <citation type="submission" date="2013-08" db="EMBL/GenBank/DDBJ databases">
        <authorList>
            <person name="Mendez C."/>
            <person name="Richter M."/>
            <person name="Ferrer M."/>
            <person name="Sanchez J."/>
        </authorList>
    </citation>
    <scope>NUCLEOTIDE SEQUENCE</scope>
</reference>
<evidence type="ECO:0000256" key="5">
    <source>
        <dbReference type="ARBA" id="ARBA00022741"/>
    </source>
</evidence>
<evidence type="ECO:0000256" key="9">
    <source>
        <dbReference type="ARBA" id="ARBA00023136"/>
    </source>
</evidence>
<evidence type="ECO:0000256" key="7">
    <source>
        <dbReference type="ARBA" id="ARBA00022842"/>
    </source>
</evidence>
<keyword evidence="3 10" id="KW-0812">Transmembrane</keyword>
<sequence length="162" mass="17366">KEVAHQLDLGPNIISAEVFGETREHESGQLADAIEQADGFAQVFPEHKYHIVDVLQQRGHIVGMTGDGVNDAPALKKADAGIAVSGATDAARSAASISLLSPGLSVIVDALREARRIFERMLSYAVYRIAETIALLGFLTITIVAFHVYPVTAIMIVFLAIL</sequence>
<dbReference type="NCBIfam" id="TIGR01494">
    <property type="entry name" value="ATPase_P-type"/>
    <property type="match status" value="1"/>
</dbReference>
<feature type="non-terminal residue" evidence="11">
    <location>
        <position position="1"/>
    </location>
</feature>
<evidence type="ECO:0000256" key="2">
    <source>
        <dbReference type="ARBA" id="ARBA00022553"/>
    </source>
</evidence>
<protein>
    <submittedName>
        <fullName evidence="11">V-type H+ ATPase</fullName>
    </submittedName>
</protein>
<evidence type="ECO:0000256" key="10">
    <source>
        <dbReference type="SAM" id="Phobius"/>
    </source>
</evidence>
<evidence type="ECO:0000256" key="3">
    <source>
        <dbReference type="ARBA" id="ARBA00022692"/>
    </source>
</evidence>
<dbReference type="SUPFAM" id="SSF81665">
    <property type="entry name" value="Calcium ATPase, transmembrane domain M"/>
    <property type="match status" value="1"/>
</dbReference>
<dbReference type="SUPFAM" id="SSF56784">
    <property type="entry name" value="HAD-like"/>
    <property type="match status" value="1"/>
</dbReference>
<dbReference type="GO" id="GO:0016020">
    <property type="term" value="C:membrane"/>
    <property type="evidence" value="ECO:0007669"/>
    <property type="project" value="UniProtKB-SubCell"/>
</dbReference>
<keyword evidence="6" id="KW-0067">ATP-binding</keyword>
<dbReference type="InterPro" id="IPR036412">
    <property type="entry name" value="HAD-like_sf"/>
</dbReference>
<keyword evidence="2" id="KW-0597">Phosphoprotein</keyword>
<feature type="non-terminal residue" evidence="11">
    <location>
        <position position="162"/>
    </location>
</feature>
<reference evidence="11" key="2">
    <citation type="journal article" date="2014" name="ISME J.">
        <title>Microbial stratification in low pH oxic and suboxic macroscopic growths along an acid mine drainage.</title>
        <authorList>
            <person name="Mendez-Garcia C."/>
            <person name="Mesa V."/>
            <person name="Sprenger R.R."/>
            <person name="Richter M."/>
            <person name="Diez M.S."/>
            <person name="Solano J."/>
            <person name="Bargiela R."/>
            <person name="Golyshina O.V."/>
            <person name="Manteca A."/>
            <person name="Ramos J.L."/>
            <person name="Gallego J.R."/>
            <person name="Llorente I."/>
            <person name="Martins Dos Santos V.A."/>
            <person name="Jensen O.N."/>
            <person name="Pelaez A.I."/>
            <person name="Sanchez J."/>
            <person name="Ferrer M."/>
        </authorList>
    </citation>
    <scope>NUCLEOTIDE SEQUENCE</scope>
</reference>
<dbReference type="InterPro" id="IPR023298">
    <property type="entry name" value="ATPase_P-typ_TM_dom_sf"/>
</dbReference>
<dbReference type="AlphaFoldDB" id="T0YW55"/>
<gene>
    <name evidence="11" type="ORF">B2A_12244</name>
</gene>
<keyword evidence="8 10" id="KW-1133">Transmembrane helix</keyword>
<dbReference type="GO" id="GO:0005524">
    <property type="term" value="F:ATP binding"/>
    <property type="evidence" value="ECO:0007669"/>
    <property type="project" value="UniProtKB-KW"/>
</dbReference>
<evidence type="ECO:0000256" key="8">
    <source>
        <dbReference type="ARBA" id="ARBA00022989"/>
    </source>
</evidence>
<comment type="caution">
    <text evidence="11">The sequence shown here is derived from an EMBL/GenBank/DDBJ whole genome shotgun (WGS) entry which is preliminary data.</text>
</comment>
<dbReference type="GO" id="GO:0016887">
    <property type="term" value="F:ATP hydrolysis activity"/>
    <property type="evidence" value="ECO:0007669"/>
    <property type="project" value="InterPro"/>
</dbReference>
<evidence type="ECO:0000256" key="1">
    <source>
        <dbReference type="ARBA" id="ARBA00004141"/>
    </source>
</evidence>
<dbReference type="PANTHER" id="PTHR42861">
    <property type="entry name" value="CALCIUM-TRANSPORTING ATPASE"/>
    <property type="match status" value="1"/>
</dbReference>
<dbReference type="Gene3D" id="3.40.50.1000">
    <property type="entry name" value="HAD superfamily/HAD-like"/>
    <property type="match status" value="1"/>
</dbReference>
<comment type="subcellular location">
    <subcellularLocation>
        <location evidence="1">Membrane</location>
        <topology evidence="1">Multi-pass membrane protein</topology>
    </subcellularLocation>
</comment>